<keyword evidence="3" id="KW-1185">Reference proteome</keyword>
<feature type="chain" id="PRO_5047318414" evidence="1">
    <location>
        <begin position="18"/>
        <end position="74"/>
    </location>
</feature>
<evidence type="ECO:0000256" key="1">
    <source>
        <dbReference type="SAM" id="SignalP"/>
    </source>
</evidence>
<evidence type="ECO:0000313" key="2">
    <source>
        <dbReference type="EMBL" id="CAL8129046.1"/>
    </source>
</evidence>
<name>A0ABP1RJ61_9HEXA</name>
<protein>
    <submittedName>
        <fullName evidence="2">Uncharacterized protein</fullName>
    </submittedName>
</protein>
<feature type="signal peptide" evidence="1">
    <location>
        <begin position="1"/>
        <end position="17"/>
    </location>
</feature>
<organism evidence="2 3">
    <name type="scientific">Orchesella dallaii</name>
    <dbReference type="NCBI Taxonomy" id="48710"/>
    <lineage>
        <taxon>Eukaryota</taxon>
        <taxon>Metazoa</taxon>
        <taxon>Ecdysozoa</taxon>
        <taxon>Arthropoda</taxon>
        <taxon>Hexapoda</taxon>
        <taxon>Collembola</taxon>
        <taxon>Entomobryomorpha</taxon>
        <taxon>Entomobryoidea</taxon>
        <taxon>Orchesellidae</taxon>
        <taxon>Orchesellinae</taxon>
        <taxon>Orchesella</taxon>
    </lineage>
</organism>
<dbReference type="EMBL" id="CAXLJM020000076">
    <property type="protein sequence ID" value="CAL8129046.1"/>
    <property type="molecule type" value="Genomic_DNA"/>
</dbReference>
<reference evidence="2 3" key="1">
    <citation type="submission" date="2024-08" db="EMBL/GenBank/DDBJ databases">
        <authorList>
            <person name="Cucini C."/>
            <person name="Frati F."/>
        </authorList>
    </citation>
    <scope>NUCLEOTIDE SEQUENCE [LARGE SCALE GENOMIC DNA]</scope>
</reference>
<proteinExistence type="predicted"/>
<comment type="caution">
    <text evidence="2">The sequence shown here is derived from an EMBL/GenBank/DDBJ whole genome shotgun (WGS) entry which is preliminary data.</text>
</comment>
<keyword evidence="1" id="KW-0732">Signal</keyword>
<sequence length="74" mass="8224">MKTVVFVCLLIFTLTYCLEQEKTVISDKPTKTDEVMSLSTSRQSRFLNAIGGLVTGVLEKVAPLVPDVVYDDKK</sequence>
<dbReference type="Proteomes" id="UP001642540">
    <property type="component" value="Unassembled WGS sequence"/>
</dbReference>
<evidence type="ECO:0000313" key="3">
    <source>
        <dbReference type="Proteomes" id="UP001642540"/>
    </source>
</evidence>
<accession>A0ABP1RJ61</accession>
<gene>
    <name evidence="2" type="ORF">ODALV1_LOCUS22807</name>
</gene>